<evidence type="ECO:0000313" key="3">
    <source>
        <dbReference type="Proteomes" id="UP000630142"/>
    </source>
</evidence>
<proteinExistence type="predicted"/>
<keyword evidence="3" id="KW-1185">Reference proteome</keyword>
<dbReference type="Proteomes" id="UP000630142">
    <property type="component" value="Unassembled WGS sequence"/>
</dbReference>
<accession>A0A8J3GLB7</accession>
<reference evidence="2" key="1">
    <citation type="journal article" date="2014" name="Int. J. Syst. Evol. Microbiol.">
        <title>Complete genome sequence of Corynebacterium casei LMG S-19264T (=DSM 44701T), isolated from a smear-ripened cheese.</title>
        <authorList>
            <consortium name="US DOE Joint Genome Institute (JGI-PGF)"/>
            <person name="Walter F."/>
            <person name="Albersmeier A."/>
            <person name="Kalinowski J."/>
            <person name="Ruckert C."/>
        </authorList>
    </citation>
    <scope>NUCLEOTIDE SEQUENCE</scope>
    <source>
        <strain evidence="2">KCTC 42249</strain>
    </source>
</reference>
<dbReference type="RefSeq" id="WP_189504625.1">
    <property type="nucleotide sequence ID" value="NZ_BMZQ01000002.1"/>
</dbReference>
<dbReference type="Pfam" id="PF00027">
    <property type="entry name" value="cNMP_binding"/>
    <property type="match status" value="1"/>
</dbReference>
<comment type="caution">
    <text evidence="2">The sequence shown here is derived from an EMBL/GenBank/DDBJ whole genome shotgun (WGS) entry which is preliminary data.</text>
</comment>
<evidence type="ECO:0000259" key="1">
    <source>
        <dbReference type="PROSITE" id="PS50042"/>
    </source>
</evidence>
<dbReference type="GO" id="GO:0005829">
    <property type="term" value="C:cytosol"/>
    <property type="evidence" value="ECO:0007669"/>
    <property type="project" value="TreeGrafter"/>
</dbReference>
<dbReference type="InterPro" id="IPR018490">
    <property type="entry name" value="cNMP-bd_dom_sf"/>
</dbReference>
<dbReference type="SMART" id="SM00100">
    <property type="entry name" value="cNMP"/>
    <property type="match status" value="1"/>
</dbReference>
<dbReference type="CDD" id="cd00038">
    <property type="entry name" value="CAP_ED"/>
    <property type="match status" value="1"/>
</dbReference>
<feature type="domain" description="Cyclic nucleotide-binding" evidence="1">
    <location>
        <begin position="15"/>
        <end position="117"/>
    </location>
</feature>
<dbReference type="GO" id="GO:0003700">
    <property type="term" value="F:DNA-binding transcription factor activity"/>
    <property type="evidence" value="ECO:0007669"/>
    <property type="project" value="TreeGrafter"/>
</dbReference>
<gene>
    <name evidence="2" type="ORF">GCM10016234_26830</name>
</gene>
<protein>
    <submittedName>
        <fullName evidence="2">Cyclic nucleotide-binding protein</fullName>
    </submittedName>
</protein>
<dbReference type="Gene3D" id="2.60.120.10">
    <property type="entry name" value="Jelly Rolls"/>
    <property type="match status" value="1"/>
</dbReference>
<dbReference type="InterPro" id="IPR050397">
    <property type="entry name" value="Env_Response_Regulators"/>
</dbReference>
<dbReference type="InterPro" id="IPR000595">
    <property type="entry name" value="cNMP-bd_dom"/>
</dbReference>
<name>A0A8J3GLB7_9HYPH</name>
<reference evidence="2" key="2">
    <citation type="submission" date="2020-09" db="EMBL/GenBank/DDBJ databases">
        <authorList>
            <person name="Sun Q."/>
            <person name="Kim S."/>
        </authorList>
    </citation>
    <scope>NUCLEOTIDE SEQUENCE</scope>
    <source>
        <strain evidence="2">KCTC 42249</strain>
    </source>
</reference>
<dbReference type="PANTHER" id="PTHR24567:SF68">
    <property type="entry name" value="DNA-BINDING TRANSCRIPTIONAL DUAL REGULATOR CRP"/>
    <property type="match status" value="1"/>
</dbReference>
<sequence>MALDDDIRVLAGLALFEGFAQEQLRLLAFGAENISVAADRLIYAEGDSADCAFVVTSGTVKLVHGTGDTAVELQTLGSNTLLGELALIADTSRPTSAVAATDVELIRLNRRLFRRILEEYPELAALLHSRISAELQELVARIAQLADRFED</sequence>
<dbReference type="AlphaFoldDB" id="A0A8J3GLB7"/>
<organism evidence="2 3">
    <name type="scientific">Tianweitania populi</name>
    <dbReference type="NCBI Taxonomy" id="1607949"/>
    <lineage>
        <taxon>Bacteria</taxon>
        <taxon>Pseudomonadati</taxon>
        <taxon>Pseudomonadota</taxon>
        <taxon>Alphaproteobacteria</taxon>
        <taxon>Hyphomicrobiales</taxon>
        <taxon>Phyllobacteriaceae</taxon>
        <taxon>Tianweitania</taxon>
    </lineage>
</organism>
<dbReference type="SUPFAM" id="SSF51206">
    <property type="entry name" value="cAMP-binding domain-like"/>
    <property type="match status" value="1"/>
</dbReference>
<evidence type="ECO:0000313" key="2">
    <source>
        <dbReference type="EMBL" id="GHD17548.1"/>
    </source>
</evidence>
<dbReference type="EMBL" id="BMZQ01000002">
    <property type="protein sequence ID" value="GHD17548.1"/>
    <property type="molecule type" value="Genomic_DNA"/>
</dbReference>
<dbReference type="PANTHER" id="PTHR24567">
    <property type="entry name" value="CRP FAMILY TRANSCRIPTIONAL REGULATORY PROTEIN"/>
    <property type="match status" value="1"/>
</dbReference>
<dbReference type="PROSITE" id="PS50042">
    <property type="entry name" value="CNMP_BINDING_3"/>
    <property type="match status" value="1"/>
</dbReference>
<dbReference type="InterPro" id="IPR014710">
    <property type="entry name" value="RmlC-like_jellyroll"/>
</dbReference>